<dbReference type="HAMAP" id="MF_00488">
    <property type="entry name" value="Lactate_dehydrog"/>
    <property type="match status" value="1"/>
</dbReference>
<feature type="domain" description="Lactate/malate dehydrogenase C-terminal" evidence="11">
    <location>
        <begin position="149"/>
        <end position="314"/>
    </location>
</feature>
<dbReference type="RefSeq" id="WP_188549307.1">
    <property type="nucleotide sequence ID" value="NZ_BMFY01000002.1"/>
</dbReference>
<feature type="active site" description="Proton acceptor" evidence="7 8">
    <location>
        <position position="179"/>
    </location>
</feature>
<comment type="caution">
    <text evidence="12">The sequence shown here is derived from an EMBL/GenBank/DDBJ whole genome shotgun (WGS) entry which is preliminary data.</text>
</comment>
<evidence type="ECO:0000256" key="6">
    <source>
        <dbReference type="ARBA" id="ARBA00049258"/>
    </source>
</evidence>
<feature type="binding site" evidence="7">
    <location>
        <position position="43"/>
    </location>
    <ligand>
        <name>NAD(+)</name>
        <dbReference type="ChEBI" id="CHEBI:57540"/>
    </ligand>
</feature>
<dbReference type="GO" id="GO:0005737">
    <property type="term" value="C:cytoplasm"/>
    <property type="evidence" value="ECO:0007669"/>
    <property type="project" value="UniProtKB-SubCell"/>
</dbReference>
<feature type="binding site" evidence="7 9">
    <location>
        <begin position="122"/>
        <end position="124"/>
    </location>
    <ligand>
        <name>NAD(+)</name>
        <dbReference type="ChEBI" id="CHEBI:57540"/>
    </ligand>
</feature>
<organism evidence="12 13">
    <name type="scientific">Sediminivirga luteola</name>
    <dbReference type="NCBI Taxonomy" id="1774748"/>
    <lineage>
        <taxon>Bacteria</taxon>
        <taxon>Bacillati</taxon>
        <taxon>Actinomycetota</taxon>
        <taxon>Actinomycetes</taxon>
        <taxon>Micrococcales</taxon>
        <taxon>Brevibacteriaceae</taxon>
        <taxon>Sediminivirga</taxon>
    </lineage>
</organism>
<dbReference type="GO" id="GO:0004459">
    <property type="term" value="F:L-lactate dehydrogenase (NAD+) activity"/>
    <property type="evidence" value="ECO:0007669"/>
    <property type="project" value="UniProtKB-UniRule"/>
</dbReference>
<dbReference type="PANTHER" id="PTHR43128:SF16">
    <property type="entry name" value="L-LACTATE DEHYDROGENASE"/>
    <property type="match status" value="1"/>
</dbReference>
<dbReference type="SUPFAM" id="SSF51735">
    <property type="entry name" value="NAD(P)-binding Rossmann-fold domains"/>
    <property type="match status" value="1"/>
</dbReference>
<dbReference type="GO" id="GO:0006096">
    <property type="term" value="P:glycolytic process"/>
    <property type="evidence" value="ECO:0007669"/>
    <property type="project" value="UniProtKB-UniRule"/>
</dbReference>
<feature type="binding site" evidence="7">
    <location>
        <begin position="83"/>
        <end position="84"/>
    </location>
    <ligand>
        <name>NAD(+)</name>
        <dbReference type="ChEBI" id="CHEBI:57540"/>
    </ligand>
</feature>
<dbReference type="SUPFAM" id="SSF56327">
    <property type="entry name" value="LDH C-terminal domain-like"/>
    <property type="match status" value="1"/>
</dbReference>
<keyword evidence="7" id="KW-0021">Allosteric enzyme</keyword>
<dbReference type="Proteomes" id="UP000616114">
    <property type="component" value="Unassembled WGS sequence"/>
</dbReference>
<feature type="binding site" evidence="7">
    <location>
        <position position="234"/>
    </location>
    <ligand>
        <name>substrate</name>
    </ligand>
</feature>
<feature type="binding site" evidence="7">
    <location>
        <position position="17"/>
    </location>
    <ligand>
        <name>NAD(+)</name>
        <dbReference type="ChEBI" id="CHEBI:57540"/>
    </ligand>
</feature>
<keyword evidence="4 7" id="KW-0560">Oxidoreductase</keyword>
<dbReference type="Pfam" id="PF02866">
    <property type="entry name" value="Ldh_1_C"/>
    <property type="match status" value="1"/>
</dbReference>
<comment type="subunit">
    <text evidence="7">Homotetramer.</text>
</comment>
<dbReference type="InterPro" id="IPR011304">
    <property type="entry name" value="L-lactate_DH"/>
</dbReference>
<accession>A0A8J2TVK9</accession>
<feature type="binding site" evidence="7">
    <location>
        <begin position="124"/>
        <end position="127"/>
    </location>
    <ligand>
        <name>substrate</name>
    </ligand>
</feature>
<dbReference type="InterPro" id="IPR001557">
    <property type="entry name" value="L-lactate/malate_DH"/>
</dbReference>
<evidence type="ECO:0000256" key="2">
    <source>
        <dbReference type="ARBA" id="ARBA00006054"/>
    </source>
</evidence>
<dbReference type="PIRSF" id="PIRSF000102">
    <property type="entry name" value="Lac_mal_DH"/>
    <property type="match status" value="1"/>
</dbReference>
<feature type="binding site" evidence="7">
    <location>
        <position position="92"/>
    </location>
    <ligand>
        <name>substrate</name>
    </ligand>
</feature>
<evidence type="ECO:0000256" key="3">
    <source>
        <dbReference type="ARBA" id="ARBA00012967"/>
    </source>
</evidence>
<comment type="catalytic activity">
    <reaction evidence="6 7">
        <text>(S)-lactate + NAD(+) = pyruvate + NADH + H(+)</text>
        <dbReference type="Rhea" id="RHEA:23444"/>
        <dbReference type="ChEBI" id="CHEBI:15361"/>
        <dbReference type="ChEBI" id="CHEBI:15378"/>
        <dbReference type="ChEBI" id="CHEBI:16651"/>
        <dbReference type="ChEBI" id="CHEBI:57540"/>
        <dbReference type="ChEBI" id="CHEBI:57945"/>
        <dbReference type="EC" id="1.1.1.27"/>
    </reaction>
</comment>
<dbReference type="NCBIfam" id="TIGR01771">
    <property type="entry name" value="L-LDH-NAD"/>
    <property type="match status" value="1"/>
</dbReference>
<dbReference type="Gene3D" id="3.40.50.720">
    <property type="entry name" value="NAD(P)-binding Rossmann-like Domain"/>
    <property type="match status" value="1"/>
</dbReference>
<feature type="modified residue" description="Phosphotyrosine" evidence="7">
    <location>
        <position position="225"/>
    </location>
</feature>
<keyword evidence="7" id="KW-0963">Cytoplasm</keyword>
<reference evidence="12" key="1">
    <citation type="journal article" date="2014" name="Int. J. Syst. Evol. Microbiol.">
        <title>Complete genome sequence of Corynebacterium casei LMG S-19264T (=DSM 44701T), isolated from a smear-ripened cheese.</title>
        <authorList>
            <consortium name="US DOE Joint Genome Institute (JGI-PGF)"/>
            <person name="Walter F."/>
            <person name="Albersmeier A."/>
            <person name="Kalinowski J."/>
            <person name="Ruckert C."/>
        </authorList>
    </citation>
    <scope>NUCLEOTIDE SEQUENCE</scope>
    <source>
        <strain evidence="12">CGMCC 1.12785</strain>
    </source>
</reference>
<dbReference type="InterPro" id="IPR036291">
    <property type="entry name" value="NAD(P)-bd_dom_sf"/>
</dbReference>
<comment type="caution">
    <text evidence="7">Lacks conserved residue(s) required for the propagation of feature annotation.</text>
</comment>
<dbReference type="InterPro" id="IPR015955">
    <property type="entry name" value="Lactate_DH/Glyco_Ohase_4_C"/>
</dbReference>
<evidence type="ECO:0000313" key="13">
    <source>
        <dbReference type="Proteomes" id="UP000616114"/>
    </source>
</evidence>
<reference evidence="12" key="2">
    <citation type="submission" date="2020-09" db="EMBL/GenBank/DDBJ databases">
        <authorList>
            <person name="Sun Q."/>
            <person name="Zhou Y."/>
        </authorList>
    </citation>
    <scope>NUCLEOTIDE SEQUENCE</scope>
    <source>
        <strain evidence="12">CGMCC 1.12785</strain>
    </source>
</reference>
<sequence length="321" mass="33104">MTATGNASLAIVGAGSVGTSIAYAALIRGAARHIALYDLNAAKARAEVLDLAHGSQFAGSAGITGGGDIGVVEGADVVVITAGAKQKPGQTRLDLAATNVGILRELMPQLIARAPDAVYLLVTNPCDVLTVAAQRISGLPPERVLSSGTVLDTARLRWLLAHRAGVAQRSVHAHIVGEHGDTEFPLWSTATIGVTPLRDWHRDGLAPFTDEVLADIAEEVRTAAYTVIQGKGATNYAIGLSAVRIVEAVLRDERVVLPVSSVLEGFPGLEGLDGVALSVPSVVSAAGARPVFQTPMSPAETAQLRASAAALQESQRAAGLR</sequence>
<feature type="binding site" evidence="7">
    <location>
        <position position="172"/>
    </location>
    <ligand>
        <name>beta-D-fructose 1,6-bisphosphate</name>
        <dbReference type="ChEBI" id="CHEBI:32966"/>
        <note>allosteric activator</note>
    </ligand>
</feature>
<dbReference type="PRINTS" id="PR00086">
    <property type="entry name" value="LLDHDRGNASE"/>
</dbReference>
<dbReference type="GO" id="GO:0006089">
    <property type="term" value="P:lactate metabolic process"/>
    <property type="evidence" value="ECO:0007669"/>
    <property type="project" value="TreeGrafter"/>
</dbReference>
<evidence type="ECO:0000259" key="11">
    <source>
        <dbReference type="Pfam" id="PF02866"/>
    </source>
</evidence>
<feature type="binding site" evidence="9">
    <location>
        <begin position="13"/>
        <end position="18"/>
    </location>
    <ligand>
        <name>NAD(+)</name>
        <dbReference type="ChEBI" id="CHEBI:57540"/>
    </ligand>
</feature>
<evidence type="ECO:0000259" key="10">
    <source>
        <dbReference type="Pfam" id="PF00056"/>
    </source>
</evidence>
<evidence type="ECO:0000313" key="12">
    <source>
        <dbReference type="EMBL" id="GGA04969.1"/>
    </source>
</evidence>
<evidence type="ECO:0000256" key="7">
    <source>
        <dbReference type="HAMAP-Rule" id="MF_00488"/>
    </source>
</evidence>
<dbReference type="CDD" id="cd05292">
    <property type="entry name" value="LDH_2"/>
    <property type="match status" value="1"/>
</dbReference>
<feature type="binding site" evidence="7">
    <location>
        <position position="86"/>
    </location>
    <ligand>
        <name>substrate</name>
    </ligand>
</feature>
<gene>
    <name evidence="12" type="primary">ldh2</name>
    <name evidence="7" type="synonym">ldh</name>
    <name evidence="12" type="ORF">GCM10011333_04550</name>
</gene>
<evidence type="ECO:0000256" key="9">
    <source>
        <dbReference type="PIRSR" id="PIRSR000102-3"/>
    </source>
</evidence>
<dbReference type="EC" id="1.1.1.27" evidence="3 7"/>
<evidence type="ECO:0000256" key="1">
    <source>
        <dbReference type="ARBA" id="ARBA00004843"/>
    </source>
</evidence>
<keyword evidence="5 7" id="KW-0520">NAD</keyword>
<keyword evidence="7" id="KW-0597">Phosphoprotein</keyword>
<dbReference type="InterPro" id="IPR001236">
    <property type="entry name" value="Lactate/malate_DH_N"/>
</dbReference>
<dbReference type="PANTHER" id="PTHR43128">
    <property type="entry name" value="L-2-HYDROXYCARBOXYLATE DEHYDROGENASE (NAD(P)(+))"/>
    <property type="match status" value="1"/>
</dbReference>
<comment type="subcellular location">
    <subcellularLocation>
        <location evidence="7">Cytoplasm</location>
    </subcellularLocation>
</comment>
<dbReference type="AlphaFoldDB" id="A0A8J2TVK9"/>
<name>A0A8J2TVK9_9MICO</name>
<feature type="binding site" evidence="7 9">
    <location>
        <position position="38"/>
    </location>
    <ligand>
        <name>NAD(+)</name>
        <dbReference type="ChEBI" id="CHEBI:57540"/>
    </ligand>
</feature>
<feature type="binding site" evidence="7">
    <location>
        <position position="157"/>
    </location>
    <ligand>
        <name>beta-D-fructose 1,6-bisphosphate</name>
        <dbReference type="ChEBI" id="CHEBI:32966"/>
        <note>allosteric activator</note>
    </ligand>
</feature>
<feature type="domain" description="Lactate/malate dehydrogenase N-terminal" evidence="10">
    <location>
        <begin position="9"/>
        <end position="145"/>
    </location>
</feature>
<feature type="binding site" evidence="7">
    <location>
        <position position="147"/>
    </location>
    <ligand>
        <name>NAD(+)</name>
        <dbReference type="ChEBI" id="CHEBI:57540"/>
    </ligand>
</feature>
<dbReference type="Gene3D" id="3.90.110.10">
    <property type="entry name" value="Lactate dehydrogenase/glycoside hydrolase, family 4, C-terminal"/>
    <property type="match status" value="1"/>
</dbReference>
<evidence type="ECO:0000256" key="4">
    <source>
        <dbReference type="ARBA" id="ARBA00023002"/>
    </source>
</evidence>
<keyword evidence="13" id="KW-1185">Reference proteome</keyword>
<dbReference type="Pfam" id="PF00056">
    <property type="entry name" value="Ldh_1_N"/>
    <property type="match status" value="1"/>
</dbReference>
<evidence type="ECO:0000256" key="5">
    <source>
        <dbReference type="ARBA" id="ARBA00023027"/>
    </source>
</evidence>
<feature type="binding site" evidence="7">
    <location>
        <begin position="152"/>
        <end position="155"/>
    </location>
    <ligand>
        <name>substrate</name>
    </ligand>
</feature>
<evidence type="ECO:0000256" key="8">
    <source>
        <dbReference type="PIRSR" id="PIRSR000102-1"/>
    </source>
</evidence>
<dbReference type="PROSITE" id="PS00064">
    <property type="entry name" value="L_LDH"/>
    <property type="match status" value="1"/>
</dbReference>
<dbReference type="UniPathway" id="UPA00554">
    <property type="reaction ID" value="UER00611"/>
</dbReference>
<feature type="binding site" evidence="9">
    <location>
        <position position="99"/>
    </location>
    <ligand>
        <name>NAD(+)</name>
        <dbReference type="ChEBI" id="CHEBI:57540"/>
    </ligand>
</feature>
<comment type="activity regulation">
    <text evidence="7">Allosterically activated by fructose 1,6-bisphosphate (FBP).</text>
</comment>
<dbReference type="InterPro" id="IPR022383">
    <property type="entry name" value="Lactate/malate_DH_C"/>
</dbReference>
<comment type="function">
    <text evidence="7">Catalyzes the conversion of lactate to pyruvate.</text>
</comment>
<dbReference type="InterPro" id="IPR018177">
    <property type="entry name" value="L-lactate_DH_AS"/>
</dbReference>
<dbReference type="EMBL" id="BMFY01000002">
    <property type="protein sequence ID" value="GGA04969.1"/>
    <property type="molecule type" value="Genomic_DNA"/>
</dbReference>
<protein>
    <recommendedName>
        <fullName evidence="3 7">L-lactate dehydrogenase</fullName>
        <shortName evidence="7">L-LDH</shortName>
        <ecNumber evidence="3 7">1.1.1.27</ecNumber>
    </recommendedName>
</protein>
<proteinExistence type="inferred from homology"/>
<comment type="pathway">
    <text evidence="1 7">Fermentation; pyruvate fermentation to lactate; (S)-lactate from pyruvate: step 1/1.</text>
</comment>
<comment type="similarity">
    <text evidence="2 7">Belongs to the LDH/MDH superfamily. LDH family.</text>
</comment>